<reference evidence="2" key="2">
    <citation type="submission" date="2015-07" db="EMBL/GenBank/DDBJ databases">
        <title>Plasmids, circular viruses and viroids from rat gut.</title>
        <authorList>
            <person name="Jorgensen T.J."/>
            <person name="Hansen M.A."/>
            <person name="Xu Z."/>
            <person name="Tabak M.A."/>
            <person name="Sorensen S.J."/>
            <person name="Hansen L.H."/>
        </authorList>
    </citation>
    <scope>NUCLEOTIDE SEQUENCE</scope>
    <source>
        <plasmid evidence="2">pRGFK1329</plasmid>
    </source>
</reference>
<dbReference type="AlphaFoldDB" id="A0A0H5QMD0"/>
<reference evidence="2" key="1">
    <citation type="submission" date="2015-06" db="EMBL/GenBank/DDBJ databases">
        <authorList>
            <person name="Joergensen T."/>
        </authorList>
    </citation>
    <scope>NUCLEOTIDE SEQUENCE</scope>
    <source>
        <plasmid evidence="2">pRGFK1329</plasmid>
    </source>
</reference>
<evidence type="ECO:0000313" key="2">
    <source>
        <dbReference type="EMBL" id="CRY96932.1"/>
    </source>
</evidence>
<feature type="compositionally biased region" description="Basic residues" evidence="1">
    <location>
        <begin position="1"/>
        <end position="11"/>
    </location>
</feature>
<dbReference type="EMBL" id="LN853895">
    <property type="protein sequence ID" value="CRY96932.1"/>
    <property type="molecule type" value="Genomic_DNA"/>
</dbReference>
<name>A0A0H5QMD0_9ZZZZ</name>
<evidence type="ECO:0000256" key="1">
    <source>
        <dbReference type="SAM" id="MobiDB-lite"/>
    </source>
</evidence>
<proteinExistence type="predicted"/>
<accession>A0A0H5QMD0</accession>
<protein>
    <submittedName>
        <fullName evidence="2">Uncharacterized protein</fullName>
    </submittedName>
</protein>
<keyword evidence="2" id="KW-0614">Plasmid</keyword>
<feature type="region of interest" description="Disordered" evidence="1">
    <location>
        <begin position="1"/>
        <end position="21"/>
    </location>
</feature>
<sequence length="113" mass="13079">MSRKAGAKRYSTRPSYDDLGLSPERLQEIESRCRSGAFDRETMQRACGGFEWITEYIILSATKNVSFDRLEFNTKWGRISCGRSDFYSYRRQFYRNLSNELDRNTGGAAVHGI</sequence>
<organism evidence="2">
    <name type="scientific">uncultured prokaryote</name>
    <dbReference type="NCBI Taxonomy" id="198431"/>
    <lineage>
        <taxon>unclassified sequences</taxon>
        <taxon>environmental samples</taxon>
    </lineage>
</organism>
<geneLocation type="plasmid" evidence="2">
    <name>pRGFK1329</name>
</geneLocation>